<feature type="compositionally biased region" description="Low complexity" evidence="1">
    <location>
        <begin position="144"/>
        <end position="153"/>
    </location>
</feature>
<gene>
    <name evidence="3" type="primary">LOC118899616</name>
</gene>
<organism evidence="2 3">
    <name type="scientific">Balaenoptera musculus</name>
    <name type="common">Blue whale</name>
    <dbReference type="NCBI Taxonomy" id="9771"/>
    <lineage>
        <taxon>Eukaryota</taxon>
        <taxon>Metazoa</taxon>
        <taxon>Chordata</taxon>
        <taxon>Craniata</taxon>
        <taxon>Vertebrata</taxon>
        <taxon>Euteleostomi</taxon>
        <taxon>Mammalia</taxon>
        <taxon>Eutheria</taxon>
        <taxon>Laurasiatheria</taxon>
        <taxon>Artiodactyla</taxon>
        <taxon>Whippomorpha</taxon>
        <taxon>Cetacea</taxon>
        <taxon>Mysticeti</taxon>
        <taxon>Balaenopteridae</taxon>
        <taxon>Balaenoptera</taxon>
    </lineage>
</organism>
<evidence type="ECO:0000313" key="3">
    <source>
        <dbReference type="RefSeq" id="XP_036717273.1"/>
    </source>
</evidence>
<accession>A0A8B8Y4P8</accession>
<reference evidence="3" key="1">
    <citation type="submission" date="2025-08" db="UniProtKB">
        <authorList>
            <consortium name="RefSeq"/>
        </authorList>
    </citation>
    <scope>IDENTIFICATION</scope>
    <source>
        <tissue evidence="3">Epidermis and Blubber</tissue>
    </source>
</reference>
<feature type="region of interest" description="Disordered" evidence="1">
    <location>
        <begin position="1"/>
        <end position="111"/>
    </location>
</feature>
<dbReference type="Proteomes" id="UP000694857">
    <property type="component" value="Chromosome 8"/>
</dbReference>
<feature type="compositionally biased region" description="Pro residues" evidence="1">
    <location>
        <begin position="16"/>
        <end position="30"/>
    </location>
</feature>
<keyword evidence="2" id="KW-1185">Reference proteome</keyword>
<name>A0A8B8Y4P8_BALMU</name>
<proteinExistence type="predicted"/>
<sequence length="299" mass="30575">MRRPRIARAPATPTRLPAPPRVSLPALPPAHRPRSPSAFFQGSGPARCSRLRAGHRSSSARALPPTRPRSNTHFASVTPPLAGQLRRRPSPTSSGRRGEAPHSPSTALFASQPVTVAQPEGRAAWARAAVARLKAGSPGVRLLGPAGQTAQGEGAQGRGAFPPAALPSRARRWAEAGLPAITGQALAPPPRGQPALGSGGSSVQQPGPASPTPRRSEGAGNGSSMSVLGSAPPGELRALDKGVHRYQAREWSPRRPGGGGGRRAHRGPEAPGEVALQAPAPRPRSGFRSARAPGGPGGT</sequence>
<evidence type="ECO:0000313" key="2">
    <source>
        <dbReference type="Proteomes" id="UP000694857"/>
    </source>
</evidence>
<evidence type="ECO:0000256" key="1">
    <source>
        <dbReference type="SAM" id="MobiDB-lite"/>
    </source>
</evidence>
<dbReference type="GeneID" id="118899616"/>
<dbReference type="KEGG" id="bmus:118899616"/>
<feature type="compositionally biased region" description="Basic and acidic residues" evidence="1">
    <location>
        <begin position="237"/>
        <end position="253"/>
    </location>
</feature>
<feature type="region of interest" description="Disordered" evidence="1">
    <location>
        <begin position="137"/>
        <end position="299"/>
    </location>
</feature>
<dbReference type="OrthoDB" id="10401363at2759"/>
<dbReference type="AlphaFoldDB" id="A0A8B8Y4P8"/>
<dbReference type="RefSeq" id="XP_036717273.1">
    <property type="nucleotide sequence ID" value="XM_036861378.1"/>
</dbReference>
<protein>
    <submittedName>
        <fullName evidence="3">Translation initiation factor IF-2-like</fullName>
    </submittedName>
</protein>